<evidence type="ECO:0000313" key="4">
    <source>
        <dbReference type="EMBL" id="RVW18975.1"/>
    </source>
</evidence>
<reference evidence="4 5" key="1">
    <citation type="journal article" date="2018" name="PLoS Genet.">
        <title>Population sequencing reveals clonal diversity and ancestral inbreeding in the grapevine cultivar Chardonnay.</title>
        <authorList>
            <person name="Roach M.J."/>
            <person name="Johnson D.L."/>
            <person name="Bohlmann J."/>
            <person name="van Vuuren H.J."/>
            <person name="Jones S.J."/>
            <person name="Pretorius I.S."/>
            <person name="Schmidt S.A."/>
            <person name="Borneman A.R."/>
        </authorList>
    </citation>
    <scope>NUCLEOTIDE SEQUENCE [LARGE SCALE GENOMIC DNA]</scope>
    <source>
        <strain evidence="5">cv. Chardonnay</strain>
        <tissue evidence="4">Leaf</tissue>
    </source>
</reference>
<keyword evidence="1" id="KW-0677">Repeat</keyword>
<dbReference type="InterPro" id="IPR011990">
    <property type="entry name" value="TPR-like_helical_dom_sf"/>
</dbReference>
<gene>
    <name evidence="4" type="primary">EMB2261_15</name>
    <name evidence="4" type="ORF">CK203_099806</name>
</gene>
<dbReference type="Proteomes" id="UP000288805">
    <property type="component" value="Unassembled WGS sequence"/>
</dbReference>
<comment type="caution">
    <text evidence="4">The sequence shown here is derived from an EMBL/GenBank/DDBJ whole genome shotgun (WGS) entry which is preliminary data.</text>
</comment>
<evidence type="ECO:0000256" key="3">
    <source>
        <dbReference type="SAM" id="MobiDB-lite"/>
    </source>
</evidence>
<feature type="repeat" description="PPR" evidence="2">
    <location>
        <begin position="134"/>
        <end position="168"/>
    </location>
</feature>
<evidence type="ECO:0000256" key="2">
    <source>
        <dbReference type="PROSITE-ProRule" id="PRU00708"/>
    </source>
</evidence>
<dbReference type="NCBIfam" id="TIGR00756">
    <property type="entry name" value="PPR"/>
    <property type="match status" value="1"/>
</dbReference>
<organism evidence="4 5">
    <name type="scientific">Vitis vinifera</name>
    <name type="common">Grape</name>
    <dbReference type="NCBI Taxonomy" id="29760"/>
    <lineage>
        <taxon>Eukaryota</taxon>
        <taxon>Viridiplantae</taxon>
        <taxon>Streptophyta</taxon>
        <taxon>Embryophyta</taxon>
        <taxon>Tracheophyta</taxon>
        <taxon>Spermatophyta</taxon>
        <taxon>Magnoliopsida</taxon>
        <taxon>eudicotyledons</taxon>
        <taxon>Gunneridae</taxon>
        <taxon>Pentapetalae</taxon>
        <taxon>rosids</taxon>
        <taxon>Vitales</taxon>
        <taxon>Vitaceae</taxon>
        <taxon>Viteae</taxon>
        <taxon>Vitis</taxon>
    </lineage>
</organism>
<dbReference type="GO" id="GO:0003723">
    <property type="term" value="F:RNA binding"/>
    <property type="evidence" value="ECO:0007669"/>
    <property type="project" value="InterPro"/>
</dbReference>
<dbReference type="InterPro" id="IPR002885">
    <property type="entry name" value="PPR_rpt"/>
</dbReference>
<name>A0A438C6U9_VITVI</name>
<dbReference type="Gene3D" id="1.25.40.10">
    <property type="entry name" value="Tetratricopeptide repeat domain"/>
    <property type="match status" value="2"/>
</dbReference>
<protein>
    <submittedName>
        <fullName evidence="4">Pentatricopeptide repeat-containing protein, chloroplastic</fullName>
    </submittedName>
</protein>
<evidence type="ECO:0000313" key="5">
    <source>
        <dbReference type="Proteomes" id="UP000288805"/>
    </source>
</evidence>
<feature type="compositionally biased region" description="Low complexity" evidence="3">
    <location>
        <begin position="28"/>
        <end position="39"/>
    </location>
</feature>
<proteinExistence type="predicted"/>
<dbReference type="PANTHER" id="PTHR47926">
    <property type="entry name" value="PENTATRICOPEPTIDE REPEAT-CONTAINING PROTEIN"/>
    <property type="match status" value="1"/>
</dbReference>
<dbReference type="PROSITE" id="PS51375">
    <property type="entry name" value="PPR"/>
    <property type="match status" value="2"/>
</dbReference>
<dbReference type="PANTHER" id="PTHR47926:SF471">
    <property type="entry name" value="DYW DOMAIN-CONTAINING PROTEIN"/>
    <property type="match status" value="1"/>
</dbReference>
<feature type="repeat" description="PPR" evidence="2">
    <location>
        <begin position="186"/>
        <end position="220"/>
    </location>
</feature>
<dbReference type="InterPro" id="IPR046960">
    <property type="entry name" value="PPR_At4g14850-like_plant"/>
</dbReference>
<accession>A0A438C6U9</accession>
<dbReference type="EMBL" id="QGNW01002505">
    <property type="protein sequence ID" value="RVW18975.1"/>
    <property type="molecule type" value="Genomic_DNA"/>
</dbReference>
<dbReference type="Pfam" id="PF01535">
    <property type="entry name" value="PPR"/>
    <property type="match status" value="2"/>
</dbReference>
<dbReference type="GO" id="GO:0009451">
    <property type="term" value="P:RNA modification"/>
    <property type="evidence" value="ECO:0007669"/>
    <property type="project" value="InterPro"/>
</dbReference>
<sequence length="317" mass="35685">MLSLFYELEAFHNIISLKLAIGEDRDNSLSSSPAQPLPSFTFFQNPKPSPPKHYPQPAFSQKPQLRAPQEPSDPPTRRGPPQPCTLLLDLMTLQNAPPDLTTYSILLKSCIRFRNFQLRKLVHRKLIQSGLELDSVVLNTLISLYSKCGDTATARLIFEEWKIRDLVSWSAMVSCYKVFEKMPERNLGTWTLMITRFAQLGCARDAIELFLDMELSGHALDRFTYGSVLSASTVSGLLALGKQLHSQVIRLGLASDVCVGCSLVDMYAKCTADGSVDDLRKAFDRMPEHNVMSWTQLSQHMCKLESVIRKLLNFSAR</sequence>
<feature type="compositionally biased region" description="Pro residues" evidence="3">
    <location>
        <begin position="71"/>
        <end position="81"/>
    </location>
</feature>
<dbReference type="AlphaFoldDB" id="A0A438C6U9"/>
<feature type="region of interest" description="Disordered" evidence="3">
    <location>
        <begin position="25"/>
        <end position="81"/>
    </location>
</feature>
<evidence type="ECO:0000256" key="1">
    <source>
        <dbReference type="ARBA" id="ARBA00022737"/>
    </source>
</evidence>